<dbReference type="EMBL" id="BQNB010019060">
    <property type="protein sequence ID" value="GJT81187.1"/>
    <property type="molecule type" value="Genomic_DNA"/>
</dbReference>
<feature type="region of interest" description="Disordered" evidence="1">
    <location>
        <begin position="164"/>
        <end position="193"/>
    </location>
</feature>
<accession>A0ABQ5H1X0</accession>
<protein>
    <submittedName>
        <fullName evidence="2">Uncharacterized protein</fullName>
    </submittedName>
</protein>
<comment type="caution">
    <text evidence="2">The sequence shown here is derived from an EMBL/GenBank/DDBJ whole genome shotgun (WGS) entry which is preliminary data.</text>
</comment>
<sequence>MNNKNSFSDLDQFRDILKYGLKVGNKKFEEPPLEKEILAFLASLGHSGEIRKITDVNVNKLHQPWRSFAAIINKCLSGKPSYDSLVFLMLKSCGCYVHKNEGKIPPKTKGSKKKADTDATTKQKPPTVPKEKKEKKSGKGKQKAKELETISEANLTKAEQLKILTKRSRKETHISQASGSGADEGTGITPGVPDAPDYDSDDDISWNQGTCSITLPLVFPHQDDEDSDNEVEGMDVEGAKSDEDATYVEDQGNEAVEDTNANLEGRDDVMTVTLYGQEQSSFVSSGFVPICESKQDTVVDAIFGQHAEATSSNRYSCCLPRSLVDAYEASNSTRYLWRFVHNQNDLGARCMMMIQEPSAGDRYGGQTRKKLGRGKYCQTKDVFDSTCTPGSLKRWSMMNKQMKKRYLPFMNLQPWLCNLARRQGTSSVSFLPMWRSSDKFTYDKLAALGSFTLGQKAKDKFMHLRIYKGNPIVRPTHKRRISLSRRRFNEGDFHSFGSKDIEELLLLLVTGKSVWKIFNWVLKAINKKIKPQQRAWTRQIQSEKTRSLYTILRSQSDSSIENAKTKKNSIDGIVTNYAHSSTSGTLDDLFGNALNDRASRELEWMYLPQDFVEPSWYKAKCKSYDSGTYLVIFARHRVNSHVTAMVEWYNPVEPTQTRLQGRSDTLMDFQIDFSSTISEIVTHRFTLTCVCFFEDVLLLVMRTGWSTNASIYLCVVERFNTTAGDHVKKILLGN</sequence>
<proteinExistence type="predicted"/>
<keyword evidence="3" id="KW-1185">Reference proteome</keyword>
<reference evidence="2" key="2">
    <citation type="submission" date="2022-01" db="EMBL/GenBank/DDBJ databases">
        <authorList>
            <person name="Yamashiro T."/>
            <person name="Shiraishi A."/>
            <person name="Satake H."/>
            <person name="Nakayama K."/>
        </authorList>
    </citation>
    <scope>NUCLEOTIDE SEQUENCE</scope>
</reference>
<dbReference type="Proteomes" id="UP001151760">
    <property type="component" value="Unassembled WGS sequence"/>
</dbReference>
<feature type="region of interest" description="Disordered" evidence="1">
    <location>
        <begin position="101"/>
        <end position="148"/>
    </location>
</feature>
<name>A0ABQ5H1X0_9ASTR</name>
<organism evidence="2 3">
    <name type="scientific">Tanacetum coccineum</name>
    <dbReference type="NCBI Taxonomy" id="301880"/>
    <lineage>
        <taxon>Eukaryota</taxon>
        <taxon>Viridiplantae</taxon>
        <taxon>Streptophyta</taxon>
        <taxon>Embryophyta</taxon>
        <taxon>Tracheophyta</taxon>
        <taxon>Spermatophyta</taxon>
        <taxon>Magnoliopsida</taxon>
        <taxon>eudicotyledons</taxon>
        <taxon>Gunneridae</taxon>
        <taxon>Pentapetalae</taxon>
        <taxon>asterids</taxon>
        <taxon>campanulids</taxon>
        <taxon>Asterales</taxon>
        <taxon>Asteraceae</taxon>
        <taxon>Asteroideae</taxon>
        <taxon>Anthemideae</taxon>
        <taxon>Anthemidinae</taxon>
        <taxon>Tanacetum</taxon>
    </lineage>
</organism>
<evidence type="ECO:0000313" key="3">
    <source>
        <dbReference type="Proteomes" id="UP001151760"/>
    </source>
</evidence>
<evidence type="ECO:0000256" key="1">
    <source>
        <dbReference type="SAM" id="MobiDB-lite"/>
    </source>
</evidence>
<gene>
    <name evidence="2" type="ORF">Tco_1055529</name>
</gene>
<evidence type="ECO:0000313" key="2">
    <source>
        <dbReference type="EMBL" id="GJT81187.1"/>
    </source>
</evidence>
<reference evidence="2" key="1">
    <citation type="journal article" date="2022" name="Int. J. Mol. Sci.">
        <title>Draft Genome of Tanacetum Coccineum: Genomic Comparison of Closely Related Tanacetum-Family Plants.</title>
        <authorList>
            <person name="Yamashiro T."/>
            <person name="Shiraishi A."/>
            <person name="Nakayama K."/>
            <person name="Satake H."/>
        </authorList>
    </citation>
    <scope>NUCLEOTIDE SEQUENCE</scope>
</reference>